<evidence type="ECO:0000256" key="1">
    <source>
        <dbReference type="SAM" id="MobiDB-lite"/>
    </source>
</evidence>
<comment type="caution">
    <text evidence="2">The sequence shown here is derived from an EMBL/GenBank/DDBJ whole genome shotgun (WGS) entry which is preliminary data.</text>
</comment>
<evidence type="ECO:0000313" key="3">
    <source>
        <dbReference type="Proteomes" id="UP000646776"/>
    </source>
</evidence>
<organism evidence="2 3">
    <name type="scientific">Streptomyces phaeofaciens</name>
    <dbReference type="NCBI Taxonomy" id="68254"/>
    <lineage>
        <taxon>Bacteria</taxon>
        <taxon>Bacillati</taxon>
        <taxon>Actinomycetota</taxon>
        <taxon>Actinomycetes</taxon>
        <taxon>Kitasatosporales</taxon>
        <taxon>Streptomycetaceae</taxon>
        <taxon>Streptomyces</taxon>
    </lineage>
</organism>
<dbReference type="Proteomes" id="UP000646776">
    <property type="component" value="Unassembled WGS sequence"/>
</dbReference>
<dbReference type="InterPro" id="IPR015946">
    <property type="entry name" value="KH_dom-like_a/b"/>
</dbReference>
<name>A0A918M209_9ACTN</name>
<protein>
    <recommendedName>
        <fullName evidence="4">Oxidoreductase</fullName>
    </recommendedName>
</protein>
<gene>
    <name evidence="2" type="ORF">GCM10010226_89330</name>
</gene>
<dbReference type="SUPFAM" id="SSF82784">
    <property type="entry name" value="OsmC-like"/>
    <property type="match status" value="1"/>
</dbReference>
<feature type="region of interest" description="Disordered" evidence="1">
    <location>
        <begin position="1"/>
        <end position="21"/>
    </location>
</feature>
<dbReference type="AlphaFoldDB" id="A0A918M209"/>
<dbReference type="EMBL" id="BMSA01000056">
    <property type="protein sequence ID" value="GGT98101.1"/>
    <property type="molecule type" value="Genomic_DNA"/>
</dbReference>
<proteinExistence type="predicted"/>
<reference evidence="2" key="2">
    <citation type="submission" date="2020-09" db="EMBL/GenBank/DDBJ databases">
        <authorList>
            <person name="Sun Q."/>
            <person name="Ohkuma M."/>
        </authorList>
    </citation>
    <scope>NUCLEOTIDE SEQUENCE</scope>
    <source>
        <strain evidence="2">JCM 4125</strain>
    </source>
</reference>
<dbReference type="InterPro" id="IPR036102">
    <property type="entry name" value="OsmC/Ohrsf"/>
</dbReference>
<evidence type="ECO:0000313" key="2">
    <source>
        <dbReference type="EMBL" id="GGT98101.1"/>
    </source>
</evidence>
<sequence>MSGEEPADELAGGGDPQPDCAGTVVAMTDDSLRFVTIERAGPGRFTATNARGGTLGFGTGEGADFTPVELFLAAIGGCTAADVEVATTRHEEPTTFSVTVTGSKVEDESGNRMSDLEVTFSVAFPDGPSGERARTILPRAVQASHDRLCTVSRTVEAGTPVGVTVSDRTDGA</sequence>
<dbReference type="PANTHER" id="PTHR34352:SF1">
    <property type="entry name" value="PROTEIN YHFA"/>
    <property type="match status" value="1"/>
</dbReference>
<reference evidence="2" key="1">
    <citation type="journal article" date="2014" name="Int. J. Syst. Evol. Microbiol.">
        <title>Complete genome sequence of Corynebacterium casei LMG S-19264T (=DSM 44701T), isolated from a smear-ripened cheese.</title>
        <authorList>
            <consortium name="US DOE Joint Genome Institute (JGI-PGF)"/>
            <person name="Walter F."/>
            <person name="Albersmeier A."/>
            <person name="Kalinowski J."/>
            <person name="Ruckert C."/>
        </authorList>
    </citation>
    <scope>NUCLEOTIDE SEQUENCE</scope>
    <source>
        <strain evidence="2">JCM 4125</strain>
    </source>
</reference>
<evidence type="ECO:0008006" key="4">
    <source>
        <dbReference type="Google" id="ProtNLM"/>
    </source>
</evidence>
<keyword evidence="3" id="KW-1185">Reference proteome</keyword>
<dbReference type="Gene3D" id="3.30.300.20">
    <property type="match status" value="1"/>
</dbReference>
<dbReference type="PANTHER" id="PTHR34352">
    <property type="entry name" value="PROTEIN YHFA"/>
    <property type="match status" value="1"/>
</dbReference>
<accession>A0A918M209</accession>
<dbReference type="Pfam" id="PF02566">
    <property type="entry name" value="OsmC"/>
    <property type="match status" value="1"/>
</dbReference>
<dbReference type="InterPro" id="IPR003718">
    <property type="entry name" value="OsmC/Ohr_fam"/>
</dbReference>